<feature type="domain" description="TPX2 C-terminal" evidence="7">
    <location>
        <begin position="432"/>
        <end position="506"/>
    </location>
</feature>
<keyword evidence="4" id="KW-0493">Microtubule</keyword>
<dbReference type="GO" id="GO:0005819">
    <property type="term" value="C:spindle"/>
    <property type="evidence" value="ECO:0007669"/>
    <property type="project" value="InterPro"/>
</dbReference>
<dbReference type="Pfam" id="PF06886">
    <property type="entry name" value="TPX2"/>
    <property type="match status" value="1"/>
</dbReference>
<sequence length="539" mass="60958">MDLIGKNAGAATATPKKDPHGSRSKNQEAPRYPENLNPNVSPGPNKPSNSPSIKSAKTQKSASKKHPNPVAFSPRNKIRERKFVVAKRNSKKESAVPKVACKCKEKFVGGGGGNSKKCLCVAYKNLRASQEEFFANRSCGGEDICESHISKGGCDRAENELEEEIEKGLMIQDLQIEDGYEGRKTGEEEDAECSATNESENGEVAESDPSNQIGSSTVKRRREKLLEEARNSVPEHGKVMFLVKAFEKILSIPNTNESEDQKDEKEKEMEQKKKPMKWALPGMQTSDVHEAQVSSSSFCPSELFLTSETLGLDPRASVSSSWDSSLGSISSRTSNGGRRSRRNSSESSATFGGSRWKKKKQLKATSQKPFKLRTEQRGRQKEEEFMKKLHDMMTEEERLRIPAAQGLPWTTDEPECLIKPPVKESTRPVDLKLHSDVRAVERAEFDSQVAEKMWLIEQYKIERERQQKFAQEEEIRRLRKELVPKAQPMPYFDRPFIPRRSMKNPTIPKEPKFHIPQQKKIKCSLSWNDMSSYTYNTEV</sequence>
<accession>A0A6P3ZW64</accession>
<evidence type="ECO:0000256" key="4">
    <source>
        <dbReference type="ARBA" id="ARBA00022701"/>
    </source>
</evidence>
<comment type="subcellular location">
    <subcellularLocation>
        <location evidence="1">Cytoplasm</location>
        <location evidence="1">Cytoskeleton</location>
    </subcellularLocation>
</comment>
<evidence type="ECO:0000256" key="3">
    <source>
        <dbReference type="ARBA" id="ARBA00022490"/>
    </source>
</evidence>
<dbReference type="GO" id="GO:0005880">
    <property type="term" value="C:nuclear microtubule"/>
    <property type="evidence" value="ECO:0007669"/>
    <property type="project" value="TreeGrafter"/>
</dbReference>
<feature type="compositionally biased region" description="Basic residues" evidence="6">
    <location>
        <begin position="76"/>
        <end position="90"/>
    </location>
</feature>
<dbReference type="KEGG" id="zju:107415902"/>
<protein>
    <submittedName>
        <fullName evidence="9">Microtubule-destabilizing protein 60</fullName>
    </submittedName>
</protein>
<dbReference type="GO" id="GO:0030295">
    <property type="term" value="F:protein kinase activator activity"/>
    <property type="evidence" value="ECO:0007669"/>
    <property type="project" value="TreeGrafter"/>
</dbReference>
<feature type="compositionally biased region" description="Basic and acidic residues" evidence="6">
    <location>
        <begin position="15"/>
        <end position="28"/>
    </location>
</feature>
<dbReference type="InterPro" id="IPR027329">
    <property type="entry name" value="TPX2_C"/>
</dbReference>
<evidence type="ECO:0000313" key="9">
    <source>
        <dbReference type="RefSeq" id="XP_015879801.2"/>
    </source>
</evidence>
<evidence type="ECO:0000259" key="7">
    <source>
        <dbReference type="Pfam" id="PF06886"/>
    </source>
</evidence>
<keyword evidence="3" id="KW-0963">Cytoplasm</keyword>
<feature type="compositionally biased region" description="Basic and acidic residues" evidence="6">
    <location>
        <begin position="262"/>
        <end position="273"/>
    </location>
</feature>
<dbReference type="GeneID" id="107415902"/>
<dbReference type="InterPro" id="IPR009675">
    <property type="entry name" value="TPX2_fam"/>
</dbReference>
<organism evidence="8 9">
    <name type="scientific">Ziziphus jujuba</name>
    <name type="common">Chinese jujube</name>
    <name type="synonym">Ziziphus sativa</name>
    <dbReference type="NCBI Taxonomy" id="326968"/>
    <lineage>
        <taxon>Eukaryota</taxon>
        <taxon>Viridiplantae</taxon>
        <taxon>Streptophyta</taxon>
        <taxon>Embryophyta</taxon>
        <taxon>Tracheophyta</taxon>
        <taxon>Spermatophyta</taxon>
        <taxon>Magnoliopsida</taxon>
        <taxon>eudicotyledons</taxon>
        <taxon>Gunneridae</taxon>
        <taxon>Pentapetalae</taxon>
        <taxon>rosids</taxon>
        <taxon>fabids</taxon>
        <taxon>Rosales</taxon>
        <taxon>Rhamnaceae</taxon>
        <taxon>Paliureae</taxon>
        <taxon>Ziziphus</taxon>
    </lineage>
</organism>
<evidence type="ECO:0000256" key="1">
    <source>
        <dbReference type="ARBA" id="ARBA00004245"/>
    </source>
</evidence>
<feature type="region of interest" description="Disordered" evidence="6">
    <location>
        <begin position="252"/>
        <end position="293"/>
    </location>
</feature>
<feature type="compositionally biased region" description="Polar residues" evidence="6">
    <location>
        <begin position="208"/>
        <end position="217"/>
    </location>
</feature>
<feature type="compositionally biased region" description="Basic and acidic residues" evidence="6">
    <location>
        <begin position="372"/>
        <end position="382"/>
    </location>
</feature>
<dbReference type="GO" id="GO:0008017">
    <property type="term" value="F:microtubule binding"/>
    <property type="evidence" value="ECO:0007669"/>
    <property type="project" value="TreeGrafter"/>
</dbReference>
<gene>
    <name evidence="9" type="primary">LOC107415902</name>
</gene>
<dbReference type="PANTHER" id="PTHR14326">
    <property type="entry name" value="TARGETING PROTEIN FOR XKLP2"/>
    <property type="match status" value="1"/>
</dbReference>
<dbReference type="GO" id="GO:0060236">
    <property type="term" value="P:regulation of mitotic spindle organization"/>
    <property type="evidence" value="ECO:0007669"/>
    <property type="project" value="InterPro"/>
</dbReference>
<evidence type="ECO:0000313" key="8">
    <source>
        <dbReference type="Proteomes" id="UP001652623"/>
    </source>
</evidence>
<feature type="region of interest" description="Disordered" evidence="6">
    <location>
        <begin position="176"/>
        <end position="222"/>
    </location>
</feature>
<dbReference type="PANTHER" id="PTHR14326:SF58">
    <property type="entry name" value="TPX2 (TARGETING PROTEIN FOR XKLP2) PROTEIN FAMILY"/>
    <property type="match status" value="1"/>
</dbReference>
<dbReference type="InParanoid" id="A0A6P3ZW64"/>
<feature type="compositionally biased region" description="Low complexity" evidence="6">
    <location>
        <begin position="317"/>
        <end position="337"/>
    </location>
</feature>
<dbReference type="Proteomes" id="UP001652623">
    <property type="component" value="Chromosome 4"/>
</dbReference>
<keyword evidence="8" id="KW-1185">Reference proteome</keyword>
<feature type="region of interest" description="Disordered" evidence="6">
    <location>
        <begin position="314"/>
        <end position="382"/>
    </location>
</feature>
<reference evidence="9" key="1">
    <citation type="submission" date="2025-08" db="UniProtKB">
        <authorList>
            <consortium name="RefSeq"/>
        </authorList>
    </citation>
    <scope>IDENTIFICATION</scope>
    <source>
        <tissue evidence="9">Seedling</tissue>
    </source>
</reference>
<keyword evidence="5" id="KW-0206">Cytoskeleton</keyword>
<feature type="region of interest" description="Disordered" evidence="6">
    <location>
        <begin position="1"/>
        <end position="93"/>
    </location>
</feature>
<evidence type="ECO:0000256" key="5">
    <source>
        <dbReference type="ARBA" id="ARBA00023212"/>
    </source>
</evidence>
<name>A0A6P3ZW64_ZIZJJ</name>
<dbReference type="FunCoup" id="A0A6P3ZW64">
    <property type="interactions" value="343"/>
</dbReference>
<proteinExistence type="inferred from homology"/>
<dbReference type="RefSeq" id="XP_015879801.2">
    <property type="nucleotide sequence ID" value="XM_016024315.4"/>
</dbReference>
<evidence type="ECO:0000256" key="2">
    <source>
        <dbReference type="ARBA" id="ARBA00005885"/>
    </source>
</evidence>
<comment type="similarity">
    <text evidence="2">Belongs to the TPX2 family.</text>
</comment>
<feature type="compositionally biased region" description="Low complexity" evidence="6">
    <location>
        <begin position="37"/>
        <end position="61"/>
    </location>
</feature>
<dbReference type="AlphaFoldDB" id="A0A6P3ZW64"/>
<evidence type="ECO:0000256" key="6">
    <source>
        <dbReference type="SAM" id="MobiDB-lite"/>
    </source>
</evidence>
<dbReference type="GO" id="GO:0090307">
    <property type="term" value="P:mitotic spindle assembly"/>
    <property type="evidence" value="ECO:0007669"/>
    <property type="project" value="TreeGrafter"/>
</dbReference>